<feature type="transmembrane region" description="Helical" evidence="1">
    <location>
        <begin position="12"/>
        <end position="35"/>
    </location>
</feature>
<dbReference type="InterPro" id="IPR045584">
    <property type="entry name" value="Pilin-like"/>
</dbReference>
<dbReference type="AlphaFoldDB" id="A0A0G0RU95"/>
<keyword evidence="1" id="KW-0472">Membrane</keyword>
<dbReference type="EMBL" id="LBYR01000005">
    <property type="protein sequence ID" value="KKR56088.1"/>
    <property type="molecule type" value="Genomic_DNA"/>
</dbReference>
<evidence type="ECO:0000313" key="2">
    <source>
        <dbReference type="EMBL" id="KKR56088.1"/>
    </source>
</evidence>
<evidence type="ECO:0000256" key="1">
    <source>
        <dbReference type="SAM" id="Phobius"/>
    </source>
</evidence>
<dbReference type="SUPFAM" id="SSF54523">
    <property type="entry name" value="Pili subunits"/>
    <property type="match status" value="1"/>
</dbReference>
<keyword evidence="1" id="KW-1133">Transmembrane helix</keyword>
<gene>
    <name evidence="2" type="ORF">UT93_C0005G0005</name>
</gene>
<organism evidence="2 3">
    <name type="scientific">Candidatus Woesebacteria bacterium GW2011_GWF1_40_24</name>
    <dbReference type="NCBI Taxonomy" id="1618601"/>
    <lineage>
        <taxon>Bacteria</taxon>
        <taxon>Candidatus Woeseibacteriota</taxon>
    </lineage>
</organism>
<proteinExistence type="predicted"/>
<keyword evidence="1" id="KW-0812">Transmembrane</keyword>
<sequence length="163" mass="16827">MKLKAHTSMKAYTLIEILVVLTIVGVLFTIGYVGYRDFGRRQALAGVAKTIQGDLRKAQQSAMSGIKPTGFACANPQTVGYFFQVASQTSYTIGASCSGGNINTDSVLITDGITISTPSPNPLLFKILGAGTNIPPGGASIVLTQTATGKTLTVSIGPGGDVK</sequence>
<protein>
    <submittedName>
        <fullName evidence="2">Uncharacterized protein</fullName>
    </submittedName>
</protein>
<dbReference type="InterPro" id="IPR012902">
    <property type="entry name" value="N_methyl_site"/>
</dbReference>
<evidence type="ECO:0000313" key="3">
    <source>
        <dbReference type="Proteomes" id="UP000034627"/>
    </source>
</evidence>
<dbReference type="Proteomes" id="UP000034627">
    <property type="component" value="Unassembled WGS sequence"/>
</dbReference>
<name>A0A0G0RU95_9BACT</name>
<dbReference type="Gene3D" id="3.30.700.10">
    <property type="entry name" value="Glycoprotein, Type 4 Pilin"/>
    <property type="match status" value="1"/>
</dbReference>
<comment type="caution">
    <text evidence="2">The sequence shown here is derived from an EMBL/GenBank/DDBJ whole genome shotgun (WGS) entry which is preliminary data.</text>
</comment>
<accession>A0A0G0RU95</accession>
<dbReference type="Pfam" id="PF07963">
    <property type="entry name" value="N_methyl"/>
    <property type="match status" value="1"/>
</dbReference>
<dbReference type="NCBIfam" id="TIGR02532">
    <property type="entry name" value="IV_pilin_GFxxxE"/>
    <property type="match status" value="1"/>
</dbReference>
<reference evidence="2 3" key="1">
    <citation type="journal article" date="2015" name="Nature">
        <title>rRNA introns, odd ribosomes, and small enigmatic genomes across a large radiation of phyla.</title>
        <authorList>
            <person name="Brown C.T."/>
            <person name="Hug L.A."/>
            <person name="Thomas B.C."/>
            <person name="Sharon I."/>
            <person name="Castelle C.J."/>
            <person name="Singh A."/>
            <person name="Wilkins M.J."/>
            <person name="Williams K.H."/>
            <person name="Banfield J.F."/>
        </authorList>
    </citation>
    <scope>NUCLEOTIDE SEQUENCE [LARGE SCALE GENOMIC DNA]</scope>
</reference>